<dbReference type="InterPro" id="IPR039368">
    <property type="entry name" value="AHAS_TPP"/>
</dbReference>
<keyword evidence="6" id="KW-0285">Flavoprotein</keyword>
<keyword evidence="19" id="KW-1185">Reference proteome</keyword>
<dbReference type="InterPro" id="IPR000399">
    <property type="entry name" value="TPP-bd_CS"/>
</dbReference>
<accession>A0A2U0T6J7</accession>
<evidence type="ECO:0000256" key="14">
    <source>
        <dbReference type="RuleBase" id="RU003591"/>
    </source>
</evidence>
<dbReference type="RefSeq" id="WP_116631796.1">
    <property type="nucleotide sequence ID" value="NZ_QENU01000006.1"/>
</dbReference>
<dbReference type="NCBIfam" id="TIGR00118">
    <property type="entry name" value="acolac_lg"/>
    <property type="match status" value="1"/>
</dbReference>
<feature type="domain" description="Thiamine pyrophosphate enzyme TPP-binding" evidence="16">
    <location>
        <begin position="378"/>
        <end position="526"/>
    </location>
</feature>
<dbReference type="SUPFAM" id="SSF52467">
    <property type="entry name" value="DHS-like NAD/FAD-binding domain"/>
    <property type="match status" value="1"/>
</dbReference>
<comment type="pathway">
    <text evidence="2 14">Amino-acid biosynthesis; L-valine biosynthesis; L-valine from pyruvate: step 1/4.</text>
</comment>
<evidence type="ECO:0000256" key="5">
    <source>
        <dbReference type="ARBA" id="ARBA00022605"/>
    </source>
</evidence>
<dbReference type="CDD" id="cd07035">
    <property type="entry name" value="TPP_PYR_POX_like"/>
    <property type="match status" value="1"/>
</dbReference>
<dbReference type="CDD" id="cd02015">
    <property type="entry name" value="TPP_AHAS"/>
    <property type="match status" value="1"/>
</dbReference>
<evidence type="ECO:0000256" key="6">
    <source>
        <dbReference type="ARBA" id="ARBA00022630"/>
    </source>
</evidence>
<dbReference type="GO" id="GO:0009097">
    <property type="term" value="P:isoleucine biosynthetic process"/>
    <property type="evidence" value="ECO:0007669"/>
    <property type="project" value="UniProtKB-UniPathway"/>
</dbReference>
<evidence type="ECO:0000256" key="2">
    <source>
        <dbReference type="ARBA" id="ARBA00005025"/>
    </source>
</evidence>
<dbReference type="GO" id="GO:0009099">
    <property type="term" value="P:L-valine biosynthetic process"/>
    <property type="evidence" value="ECO:0007669"/>
    <property type="project" value="UniProtKB-UniPathway"/>
</dbReference>
<dbReference type="InterPro" id="IPR029035">
    <property type="entry name" value="DHS-like_NAD/FAD-binding_dom"/>
</dbReference>
<gene>
    <name evidence="18" type="ORF">C8D76_10648</name>
</gene>
<dbReference type="EMBL" id="QENU01000006">
    <property type="protein sequence ID" value="PVX39226.1"/>
    <property type="molecule type" value="Genomic_DNA"/>
</dbReference>
<dbReference type="AlphaFoldDB" id="A0A2U0T6J7"/>
<organism evidence="18 19">
    <name type="scientific">Alitibacter langaaensis DSM 22999</name>
    <dbReference type="NCBI Taxonomy" id="1122935"/>
    <lineage>
        <taxon>Bacteria</taxon>
        <taxon>Pseudomonadati</taxon>
        <taxon>Pseudomonadota</taxon>
        <taxon>Gammaproteobacteria</taxon>
        <taxon>Pasteurellales</taxon>
        <taxon>Pasteurellaceae</taxon>
        <taxon>Alitibacter</taxon>
    </lineage>
</organism>
<keyword evidence="12 14" id="KW-0100">Branched-chain amino acid biosynthesis</keyword>
<keyword evidence="7 14" id="KW-0808">Transferase</keyword>
<dbReference type="FunFam" id="3.40.50.1220:FF:000008">
    <property type="entry name" value="Acetolactate synthase"/>
    <property type="match status" value="1"/>
</dbReference>
<evidence type="ECO:0000256" key="4">
    <source>
        <dbReference type="ARBA" id="ARBA00013145"/>
    </source>
</evidence>
<dbReference type="InterPro" id="IPR045229">
    <property type="entry name" value="TPP_enz"/>
</dbReference>
<keyword evidence="5 14" id="KW-0028">Amino-acid biosynthesis</keyword>
<dbReference type="FunFam" id="3.40.50.970:FF:000016">
    <property type="entry name" value="Acetolactate synthase"/>
    <property type="match status" value="1"/>
</dbReference>
<dbReference type="EC" id="2.2.1.6" evidence="4 14"/>
<evidence type="ECO:0000256" key="9">
    <source>
        <dbReference type="ARBA" id="ARBA00022827"/>
    </source>
</evidence>
<evidence type="ECO:0000259" key="17">
    <source>
        <dbReference type="Pfam" id="PF02776"/>
    </source>
</evidence>
<dbReference type="InterPro" id="IPR029061">
    <property type="entry name" value="THDP-binding"/>
</dbReference>
<comment type="cofactor">
    <cofactor evidence="14">
        <name>Mg(2+)</name>
        <dbReference type="ChEBI" id="CHEBI:18420"/>
    </cofactor>
    <text evidence="14">Binds 1 Mg(2+) ion per subunit.</text>
</comment>
<evidence type="ECO:0000256" key="1">
    <source>
        <dbReference type="ARBA" id="ARBA00004974"/>
    </source>
</evidence>
<feature type="domain" description="Thiamine pyrophosphate enzyme central" evidence="15">
    <location>
        <begin position="188"/>
        <end position="323"/>
    </location>
</feature>
<evidence type="ECO:0000256" key="7">
    <source>
        <dbReference type="ARBA" id="ARBA00022679"/>
    </source>
</evidence>
<keyword evidence="11 14" id="KW-0786">Thiamine pyrophosphate</keyword>
<dbReference type="PANTHER" id="PTHR18968">
    <property type="entry name" value="THIAMINE PYROPHOSPHATE ENZYMES"/>
    <property type="match status" value="1"/>
</dbReference>
<proteinExistence type="inferred from homology"/>
<comment type="similarity">
    <text evidence="3 14">Belongs to the TPP enzyme family.</text>
</comment>
<dbReference type="GO" id="GO:0050660">
    <property type="term" value="F:flavin adenine dinucleotide binding"/>
    <property type="evidence" value="ECO:0007669"/>
    <property type="project" value="InterPro"/>
</dbReference>
<feature type="domain" description="Thiamine pyrophosphate enzyme N-terminal TPP-binding" evidence="17">
    <location>
        <begin position="1"/>
        <end position="117"/>
    </location>
</feature>
<evidence type="ECO:0000256" key="10">
    <source>
        <dbReference type="ARBA" id="ARBA00022842"/>
    </source>
</evidence>
<evidence type="ECO:0000259" key="16">
    <source>
        <dbReference type="Pfam" id="PF02775"/>
    </source>
</evidence>
<keyword evidence="9" id="KW-0274">FAD</keyword>
<dbReference type="InterPro" id="IPR012000">
    <property type="entry name" value="Thiamin_PyroP_enz_cen_dom"/>
</dbReference>
<dbReference type="InterPro" id="IPR011766">
    <property type="entry name" value="TPP_enzyme_TPP-bd"/>
</dbReference>
<protein>
    <recommendedName>
        <fullName evidence="4 14">Acetolactate synthase</fullName>
        <ecNumber evidence="4 14">2.2.1.6</ecNumber>
    </recommendedName>
</protein>
<evidence type="ECO:0000313" key="18">
    <source>
        <dbReference type="EMBL" id="PVX39226.1"/>
    </source>
</evidence>
<comment type="caution">
    <text evidence="18">The sequence shown here is derived from an EMBL/GenBank/DDBJ whole genome shotgun (WGS) entry which is preliminary data.</text>
</comment>
<comment type="catalytic activity">
    <reaction evidence="13 14">
        <text>2 pyruvate + H(+) = (2S)-2-acetolactate + CO2</text>
        <dbReference type="Rhea" id="RHEA:25249"/>
        <dbReference type="ChEBI" id="CHEBI:15361"/>
        <dbReference type="ChEBI" id="CHEBI:15378"/>
        <dbReference type="ChEBI" id="CHEBI:16526"/>
        <dbReference type="ChEBI" id="CHEBI:58476"/>
        <dbReference type="EC" id="2.2.1.6"/>
    </reaction>
</comment>
<evidence type="ECO:0000256" key="12">
    <source>
        <dbReference type="ARBA" id="ARBA00023304"/>
    </source>
</evidence>
<comment type="pathway">
    <text evidence="1 14">Amino-acid biosynthesis; L-isoleucine biosynthesis; L-isoleucine from 2-oxobutanoate: step 1/4.</text>
</comment>
<dbReference type="PROSITE" id="PS00187">
    <property type="entry name" value="TPP_ENZYMES"/>
    <property type="match status" value="1"/>
</dbReference>
<dbReference type="GO" id="GO:0030976">
    <property type="term" value="F:thiamine pyrophosphate binding"/>
    <property type="evidence" value="ECO:0007669"/>
    <property type="project" value="UniProtKB-UniRule"/>
</dbReference>
<sequence>MNGARLVTECLKAHGVKTVFGYPGGAIMPVYDALYDSGLEHFLCRNEQGAAMEAVGYARAAGNGTVGVCIATSGPGATNLITGLGDALMDSVPVVAITGQVGSPLIGTDAFQEADVLGLSLACTKHSFIVQNVDELPEIFAQAFQIAVSGRPGPVLIDIPKDVQFAETKLSPIVKTVEKPTALNAQSIESAVKLLQESKRPVVYVGGGVGIANAVPALRKFLATAQIPSVATLKGLGSILAETPYYMGMIGMHGTKAANYATQDADLLITLGARFDDRVTGDLASFAAGAKVIHADIDAAEIGKLRKADVALRGDLSQVLAALTMTLDIQPWREKVQGLINDFAFTYAENSGDGDIHPAWLLRTLSNKKADSTVVVTDVGQHQMWAAQHMQHNAPENFISSAAFGSMGFGLPAAIGAKKVRPQDQVILVTGDGSIMMNIQELGAVKSGKVAVKILLLDNQRLGMVRQWQSLFFHGRHSSTILDDNPDFVTLASAFGISGERIEKASEVNAALDRLLAAEGAYFLHVCIPADENVWPLVPAGAPNTNMLESL</sequence>
<keyword evidence="8 14" id="KW-0479">Metal-binding</keyword>
<dbReference type="OrthoDB" id="9785953at2"/>
<keyword evidence="10 14" id="KW-0460">Magnesium</keyword>
<reference evidence="18 19" key="1">
    <citation type="submission" date="2018-05" db="EMBL/GenBank/DDBJ databases">
        <title>Genomic Encyclopedia of Type Strains, Phase IV (KMG-IV): sequencing the most valuable type-strain genomes for metagenomic binning, comparative biology and taxonomic classification.</title>
        <authorList>
            <person name="Goeker M."/>
        </authorList>
    </citation>
    <scope>NUCLEOTIDE SEQUENCE [LARGE SCALE GENOMIC DNA]</scope>
    <source>
        <strain evidence="18 19">DSM 22999</strain>
    </source>
</reference>
<dbReference type="GO" id="GO:0000287">
    <property type="term" value="F:magnesium ion binding"/>
    <property type="evidence" value="ECO:0007669"/>
    <property type="project" value="UniProtKB-UniRule"/>
</dbReference>
<dbReference type="Gene3D" id="3.40.50.1220">
    <property type="entry name" value="TPP-binding domain"/>
    <property type="match status" value="1"/>
</dbReference>
<evidence type="ECO:0000313" key="19">
    <source>
        <dbReference type="Proteomes" id="UP000245909"/>
    </source>
</evidence>
<evidence type="ECO:0000259" key="15">
    <source>
        <dbReference type="Pfam" id="PF00205"/>
    </source>
</evidence>
<dbReference type="GO" id="GO:0003984">
    <property type="term" value="F:acetolactate synthase activity"/>
    <property type="evidence" value="ECO:0007669"/>
    <property type="project" value="UniProtKB-EC"/>
</dbReference>
<dbReference type="Proteomes" id="UP000245909">
    <property type="component" value="Unassembled WGS sequence"/>
</dbReference>
<dbReference type="UniPathway" id="UPA00047">
    <property type="reaction ID" value="UER00055"/>
</dbReference>
<dbReference type="InterPro" id="IPR012001">
    <property type="entry name" value="Thiamin_PyroP_enz_TPP-bd_dom"/>
</dbReference>
<evidence type="ECO:0000256" key="11">
    <source>
        <dbReference type="ARBA" id="ARBA00023052"/>
    </source>
</evidence>
<evidence type="ECO:0000256" key="13">
    <source>
        <dbReference type="ARBA" id="ARBA00048670"/>
    </source>
</evidence>
<dbReference type="Pfam" id="PF00205">
    <property type="entry name" value="TPP_enzyme_M"/>
    <property type="match status" value="1"/>
</dbReference>
<dbReference type="SUPFAM" id="SSF52518">
    <property type="entry name" value="Thiamin diphosphate-binding fold (THDP-binding)"/>
    <property type="match status" value="2"/>
</dbReference>
<dbReference type="PANTHER" id="PTHR18968:SF142">
    <property type="entry name" value="ACETOLACTATE SYNTHASE"/>
    <property type="match status" value="1"/>
</dbReference>
<dbReference type="Pfam" id="PF02775">
    <property type="entry name" value="TPP_enzyme_C"/>
    <property type="match status" value="1"/>
</dbReference>
<name>A0A2U0T6J7_9PAST</name>
<dbReference type="Gene3D" id="3.40.50.970">
    <property type="match status" value="2"/>
</dbReference>
<dbReference type="InterPro" id="IPR012846">
    <property type="entry name" value="Acetolactate_synth_lsu"/>
</dbReference>
<evidence type="ECO:0000256" key="3">
    <source>
        <dbReference type="ARBA" id="ARBA00007812"/>
    </source>
</evidence>
<evidence type="ECO:0000256" key="8">
    <source>
        <dbReference type="ARBA" id="ARBA00022723"/>
    </source>
</evidence>
<dbReference type="Pfam" id="PF02776">
    <property type="entry name" value="TPP_enzyme_N"/>
    <property type="match status" value="1"/>
</dbReference>
<comment type="cofactor">
    <cofactor evidence="14">
        <name>thiamine diphosphate</name>
        <dbReference type="ChEBI" id="CHEBI:58937"/>
    </cofactor>
    <text evidence="14">Binds 1 thiamine pyrophosphate per subunit.</text>
</comment>
<dbReference type="FunFam" id="3.40.50.970:FF:000007">
    <property type="entry name" value="Acetolactate synthase"/>
    <property type="match status" value="1"/>
</dbReference>
<dbReference type="UniPathway" id="UPA00049">
    <property type="reaction ID" value="UER00059"/>
</dbReference>
<dbReference type="NCBIfam" id="NF006524">
    <property type="entry name" value="PRK08978.1"/>
    <property type="match status" value="1"/>
</dbReference>
<dbReference type="GO" id="GO:0005948">
    <property type="term" value="C:acetolactate synthase complex"/>
    <property type="evidence" value="ECO:0007669"/>
    <property type="project" value="TreeGrafter"/>
</dbReference>